<evidence type="ECO:0000256" key="1">
    <source>
        <dbReference type="ARBA" id="ARBA00010543"/>
    </source>
</evidence>
<feature type="domain" description="Histone acetyl transferase HAT1 N-terminal" evidence="7">
    <location>
        <begin position="134"/>
        <end position="312"/>
    </location>
</feature>
<dbReference type="Proteomes" id="UP000747110">
    <property type="component" value="Unassembled WGS sequence"/>
</dbReference>
<dbReference type="InterPro" id="IPR016181">
    <property type="entry name" value="Acyl_CoA_acyltransferase"/>
</dbReference>
<reference evidence="8" key="1">
    <citation type="journal article" date="2021" name="Proc. Natl. Acad. Sci. U.S.A.">
        <title>Three genomes in the algal genus Volvox reveal the fate of a haploid sex-determining region after a transition to homothallism.</title>
        <authorList>
            <person name="Yamamoto K."/>
            <person name="Hamaji T."/>
            <person name="Kawai-Toyooka H."/>
            <person name="Matsuzaki R."/>
            <person name="Takahashi F."/>
            <person name="Nishimura Y."/>
            <person name="Kawachi M."/>
            <person name="Noguchi H."/>
            <person name="Minakuchi Y."/>
            <person name="Umen J.G."/>
            <person name="Toyoda A."/>
            <person name="Nozaki H."/>
        </authorList>
    </citation>
    <scope>NUCLEOTIDE SEQUENCE</scope>
    <source>
        <strain evidence="9">NIES-3785</strain>
        <strain evidence="8">NIES-3786</strain>
    </source>
</reference>
<dbReference type="OrthoDB" id="10253098at2759"/>
<dbReference type="Pfam" id="PF10394">
    <property type="entry name" value="Hat1_N"/>
    <property type="match status" value="1"/>
</dbReference>
<evidence type="ECO:0000256" key="5">
    <source>
        <dbReference type="ARBA" id="ARBA00048017"/>
    </source>
</evidence>
<dbReference type="AlphaFoldDB" id="A0A8J4FSA2"/>
<feature type="region of interest" description="Disordered" evidence="6">
    <location>
        <begin position="446"/>
        <end position="483"/>
    </location>
</feature>
<gene>
    <name evidence="8" type="ORF">Vretifemale_11224</name>
    <name evidence="9" type="ORF">Vretimale_7256</name>
</gene>
<evidence type="ECO:0000256" key="4">
    <source>
        <dbReference type="ARBA" id="ARBA00023315"/>
    </source>
</evidence>
<name>A0A8J4FSA2_9CHLO</name>
<feature type="compositionally biased region" description="Low complexity" evidence="6">
    <location>
        <begin position="466"/>
        <end position="483"/>
    </location>
</feature>
<protein>
    <recommendedName>
        <fullName evidence="2">histone acetyltransferase</fullName>
        <ecNumber evidence="2">2.3.1.48</ecNumber>
    </recommendedName>
</protein>
<comment type="catalytic activity">
    <reaction evidence="5">
        <text>L-lysyl-[protein] + acetyl-CoA = N(6)-acetyl-L-lysyl-[protein] + CoA + H(+)</text>
        <dbReference type="Rhea" id="RHEA:45948"/>
        <dbReference type="Rhea" id="RHEA-COMP:9752"/>
        <dbReference type="Rhea" id="RHEA-COMP:10731"/>
        <dbReference type="ChEBI" id="CHEBI:15378"/>
        <dbReference type="ChEBI" id="CHEBI:29969"/>
        <dbReference type="ChEBI" id="CHEBI:57287"/>
        <dbReference type="ChEBI" id="CHEBI:57288"/>
        <dbReference type="ChEBI" id="CHEBI:61930"/>
        <dbReference type="EC" id="2.3.1.48"/>
    </reaction>
</comment>
<evidence type="ECO:0000313" key="8">
    <source>
        <dbReference type="EMBL" id="GIL82298.1"/>
    </source>
</evidence>
<feature type="region of interest" description="Disordered" evidence="6">
    <location>
        <begin position="1"/>
        <end position="62"/>
    </location>
</feature>
<dbReference type="PANTHER" id="PTHR12046">
    <property type="entry name" value="HISTONE ACETYLTRANSFERASE TYPE B CATALYTIC SUBUNIT"/>
    <property type="match status" value="1"/>
</dbReference>
<dbReference type="EC" id="2.3.1.48" evidence="2"/>
<dbReference type="InterPro" id="IPR019467">
    <property type="entry name" value="Hat1_N"/>
</dbReference>
<evidence type="ECO:0000313" key="10">
    <source>
        <dbReference type="Proteomes" id="UP000747110"/>
    </source>
</evidence>
<evidence type="ECO:0000256" key="2">
    <source>
        <dbReference type="ARBA" id="ARBA00013184"/>
    </source>
</evidence>
<feature type="compositionally biased region" description="Low complexity" evidence="6">
    <location>
        <begin position="43"/>
        <end position="57"/>
    </location>
</feature>
<dbReference type="Gene3D" id="3.90.360.10">
    <property type="entry name" value="Histone acetyl transferase 1 (HAT1), N-terminal domain"/>
    <property type="match status" value="1"/>
</dbReference>
<proteinExistence type="inferred from homology"/>
<dbReference type="GO" id="GO:0000781">
    <property type="term" value="C:chromosome, telomeric region"/>
    <property type="evidence" value="ECO:0007669"/>
    <property type="project" value="GOC"/>
</dbReference>
<evidence type="ECO:0000313" key="9">
    <source>
        <dbReference type="EMBL" id="GIM02385.1"/>
    </source>
</evidence>
<organism evidence="8 10">
    <name type="scientific">Volvox reticuliferus</name>
    <dbReference type="NCBI Taxonomy" id="1737510"/>
    <lineage>
        <taxon>Eukaryota</taxon>
        <taxon>Viridiplantae</taxon>
        <taxon>Chlorophyta</taxon>
        <taxon>core chlorophytes</taxon>
        <taxon>Chlorophyceae</taxon>
        <taxon>CS clade</taxon>
        <taxon>Chlamydomonadales</taxon>
        <taxon>Volvocaceae</taxon>
        <taxon>Volvox</taxon>
    </lineage>
</organism>
<dbReference type="EMBL" id="BNCQ01000011">
    <property type="protein sequence ID" value="GIM02385.1"/>
    <property type="molecule type" value="Genomic_DNA"/>
</dbReference>
<dbReference type="EMBL" id="BNCP01000023">
    <property type="protein sequence ID" value="GIL82298.1"/>
    <property type="molecule type" value="Genomic_DNA"/>
</dbReference>
<keyword evidence="3" id="KW-0808">Transferase</keyword>
<evidence type="ECO:0000259" key="7">
    <source>
        <dbReference type="Pfam" id="PF10394"/>
    </source>
</evidence>
<dbReference type="GO" id="GO:0005634">
    <property type="term" value="C:nucleus"/>
    <property type="evidence" value="ECO:0007669"/>
    <property type="project" value="InterPro"/>
</dbReference>
<accession>A0A8J4FSA2</accession>
<keyword evidence="10" id="KW-1185">Reference proteome</keyword>
<keyword evidence="4" id="KW-0012">Acyltransferase</keyword>
<comment type="similarity">
    <text evidence="1">Belongs to the HAT1 family.</text>
</comment>
<dbReference type="GO" id="GO:0004402">
    <property type="term" value="F:histone acetyltransferase activity"/>
    <property type="evidence" value="ECO:0007669"/>
    <property type="project" value="InterPro"/>
</dbReference>
<evidence type="ECO:0000256" key="6">
    <source>
        <dbReference type="SAM" id="MobiDB-lite"/>
    </source>
</evidence>
<dbReference type="InterPro" id="IPR017380">
    <property type="entry name" value="Hist_AcTrfase_B-typ_cat-su"/>
</dbReference>
<dbReference type="Proteomes" id="UP000722791">
    <property type="component" value="Unassembled WGS sequence"/>
</dbReference>
<feature type="compositionally biased region" description="Low complexity" evidence="6">
    <location>
        <begin position="676"/>
        <end position="689"/>
    </location>
</feature>
<sequence length="795" mass="83492">MGPDHEQPQTKRVRLSDATPSQQHVSAPPPGVAPFGAQGPGPGVVASSSSANGQPSSTTGATVALPPILAPASHQHHHQSEAKPSASNALPHLTAPAAVTAATAAARAAGNGGSSDSAAAPRAVVESVKPSIFVADAREAVFFRAVSGATADAIAAEIATGGKAVHVDFLHQHFGDTEQIRGYRNLKITIWVHVRTYHTWVDIQFAGKRPGADKLGSIFDGAFPSGYCRSQDEFVEAAAAAAAAMPDLLTLGECVGTVPLPPTAYGITAAAAADGSGDRLEVSVRRFPLATAPPEVKALHARLEPLLLFTIDGAQFIDTDDLQWELLLPVARAQDGGCLVLGLTTLFNFFAYPTSCRLRVSQVLVLSPWQGLGLGKALLKLSYDLAKSRRCADLTVEDPTPNLQRVREKLEVEMMRGLPWVVRQARKCLDAVARNETTWPAWNEAESLQGEPDQDQSRLVSPLPPEQQQNQEPKPEAAAEAQGQGAGVIVGGAEGGEGRVETSLRPLLADHAFFAALGTAPPPHQTLPADVHAEAMAAALARWQQRVAAAEAAAAEAKAPVESGGGSSGCDGGGAAAAAAALTPSPPFVNAICAALKIHRGQIRIVWEALLWCEAGALNRPSLRTAVEQFIVQRLESQHFCSMTQAAATKRLVDIPSVKQRGRENENETGEEALPASSRAGAQGAAASGVDGVQENGTVGCFFMYRPVGRATAANDDTGDTSGGDGGSGSTAVVATGRLNLTHVTVEDKARRMEEMLQERRLQLQSLDAVLSSKSRDNAKMKKVQMQMQQLQNRC</sequence>
<feature type="region of interest" description="Disordered" evidence="6">
    <location>
        <begin position="657"/>
        <end position="689"/>
    </location>
</feature>
<dbReference type="SUPFAM" id="SSF55729">
    <property type="entry name" value="Acyl-CoA N-acyltransferases (Nat)"/>
    <property type="match status" value="1"/>
</dbReference>
<dbReference type="GO" id="GO:0031509">
    <property type="term" value="P:subtelomeric heterochromatin formation"/>
    <property type="evidence" value="ECO:0007669"/>
    <property type="project" value="InterPro"/>
</dbReference>
<comment type="caution">
    <text evidence="8">The sequence shown here is derived from an EMBL/GenBank/DDBJ whole genome shotgun (WGS) entry which is preliminary data.</text>
</comment>
<dbReference type="Gene3D" id="3.40.630.30">
    <property type="match status" value="1"/>
</dbReference>
<evidence type="ECO:0000256" key="3">
    <source>
        <dbReference type="ARBA" id="ARBA00022679"/>
    </source>
</evidence>
<dbReference type="InterPro" id="IPR037113">
    <property type="entry name" value="Hat1_N_sf"/>
</dbReference>